<dbReference type="PROSITE" id="PS51849">
    <property type="entry name" value="RSGI_N"/>
    <property type="match status" value="1"/>
</dbReference>
<evidence type="ECO:0000256" key="6">
    <source>
        <dbReference type="SAM" id="MobiDB-lite"/>
    </source>
</evidence>
<dbReference type="Pfam" id="PF23750">
    <property type="entry name" value="RsgI_M"/>
    <property type="match status" value="1"/>
</dbReference>
<dbReference type="Proteomes" id="UP000184442">
    <property type="component" value="Unassembled WGS sequence"/>
</dbReference>
<evidence type="ECO:0000313" key="9">
    <source>
        <dbReference type="EMBL" id="SHI60238.1"/>
    </source>
</evidence>
<sequence length="358" mass="40866">MNKGVVLKVKKGKAIIMAEDCSFIEIKSFNGMYEGMEVCFKEGDILKKKVALRSNRYIAAASFMLLIFSSYLLLSFYQENIAAYAYVGIDINPSIEIALNKKGKIINARGLDEEGKEILKNVDVQKMDSVDGVKAIITKTIEMNYLEEGNTNEITVYAIMDQKGSDNGNQLVEKVEKAIKEEVVSHSIEGNIITFVSDKKVKKEADKKGMSVAKYISENEKEVVSISTEDEDSKKNDVKKHNKENKDNKKKNAFKSSDRDKHDNNNQLKNKDKYKNDKDKEKEILKDDDKKKSNKNDIKKNDNTTKKYEKDNKGNNGEKITVKDDRMDKQKEQQKKGNIKGKNNSKNKNANKIKRKYK</sequence>
<dbReference type="EMBL" id="FQZS01000005">
    <property type="protein sequence ID" value="SHI60238.1"/>
    <property type="molecule type" value="Genomic_DNA"/>
</dbReference>
<accession>A0A1M6CHR2</accession>
<reference evidence="9 10" key="1">
    <citation type="submission" date="2016-11" db="EMBL/GenBank/DDBJ databases">
        <authorList>
            <person name="Jaros S."/>
            <person name="Januszkiewicz K."/>
            <person name="Wedrychowicz H."/>
        </authorList>
    </citation>
    <scope>NUCLEOTIDE SEQUENCE [LARGE SCALE GENOMIC DNA]</scope>
    <source>
        <strain evidence="9 10">DSM 19022</strain>
    </source>
</reference>
<gene>
    <name evidence="9" type="ORF">SAMN02745176_00772</name>
</gene>
<evidence type="ECO:0000259" key="8">
    <source>
        <dbReference type="PROSITE" id="PS51849"/>
    </source>
</evidence>
<evidence type="ECO:0000256" key="5">
    <source>
        <dbReference type="ARBA" id="ARBA00023136"/>
    </source>
</evidence>
<evidence type="ECO:0000256" key="1">
    <source>
        <dbReference type="ARBA" id="ARBA00004162"/>
    </source>
</evidence>
<proteinExistence type="predicted"/>
<dbReference type="STRING" id="1122184.SAMN02745176_00772"/>
<evidence type="ECO:0000256" key="7">
    <source>
        <dbReference type="SAM" id="Phobius"/>
    </source>
</evidence>
<evidence type="ECO:0000256" key="2">
    <source>
        <dbReference type="ARBA" id="ARBA00022475"/>
    </source>
</evidence>
<feature type="compositionally biased region" description="Basic residues" evidence="6">
    <location>
        <begin position="237"/>
        <end position="253"/>
    </location>
</feature>
<dbReference type="InterPro" id="IPR055431">
    <property type="entry name" value="RsgI_M"/>
</dbReference>
<organism evidence="9 10">
    <name type="scientific">Lutispora thermophila DSM 19022</name>
    <dbReference type="NCBI Taxonomy" id="1122184"/>
    <lineage>
        <taxon>Bacteria</taxon>
        <taxon>Bacillati</taxon>
        <taxon>Bacillota</taxon>
        <taxon>Clostridia</taxon>
        <taxon>Lutisporales</taxon>
        <taxon>Lutisporaceae</taxon>
        <taxon>Lutispora</taxon>
    </lineage>
</organism>
<evidence type="ECO:0000256" key="4">
    <source>
        <dbReference type="ARBA" id="ARBA00022989"/>
    </source>
</evidence>
<keyword evidence="10" id="KW-1185">Reference proteome</keyword>
<feature type="domain" description="RsgI N-terminal anti-sigma" evidence="8">
    <location>
        <begin position="2"/>
        <end position="49"/>
    </location>
</feature>
<keyword evidence="3 7" id="KW-0812">Transmembrane</keyword>
<protein>
    <submittedName>
        <fullName evidence="9">Anti-sigma factor N-terminus</fullName>
    </submittedName>
</protein>
<feature type="region of interest" description="Disordered" evidence="6">
    <location>
        <begin position="221"/>
        <end position="358"/>
    </location>
</feature>
<dbReference type="GO" id="GO:0005886">
    <property type="term" value="C:plasma membrane"/>
    <property type="evidence" value="ECO:0007669"/>
    <property type="project" value="UniProtKB-SubCell"/>
</dbReference>
<feature type="transmembrane region" description="Helical" evidence="7">
    <location>
        <begin position="57"/>
        <end position="77"/>
    </location>
</feature>
<keyword evidence="5 7" id="KW-0472">Membrane</keyword>
<comment type="subcellular location">
    <subcellularLocation>
        <location evidence="1">Cell membrane</location>
        <topology evidence="1">Single-pass membrane protein</topology>
    </subcellularLocation>
</comment>
<dbReference type="RefSeq" id="WP_073024729.1">
    <property type="nucleotide sequence ID" value="NZ_FQZS01000005.1"/>
</dbReference>
<dbReference type="Pfam" id="PF12791">
    <property type="entry name" value="RsgI_N"/>
    <property type="match status" value="1"/>
</dbReference>
<feature type="compositionally biased region" description="Basic and acidic residues" evidence="6">
    <location>
        <begin position="320"/>
        <end position="335"/>
    </location>
</feature>
<dbReference type="AlphaFoldDB" id="A0A1M6CHR2"/>
<feature type="compositionally biased region" description="Basic residues" evidence="6">
    <location>
        <begin position="337"/>
        <end position="358"/>
    </location>
</feature>
<evidence type="ECO:0000313" key="10">
    <source>
        <dbReference type="Proteomes" id="UP000184442"/>
    </source>
</evidence>
<dbReference type="InterPro" id="IPR024449">
    <property type="entry name" value="Anti-sigma_RsgI_N"/>
</dbReference>
<feature type="compositionally biased region" description="Basic and acidic residues" evidence="6">
    <location>
        <begin position="256"/>
        <end position="313"/>
    </location>
</feature>
<keyword evidence="2" id="KW-1003">Cell membrane</keyword>
<name>A0A1M6CHR2_9FIRM</name>
<evidence type="ECO:0000256" key="3">
    <source>
        <dbReference type="ARBA" id="ARBA00022692"/>
    </source>
</evidence>
<keyword evidence="4 7" id="KW-1133">Transmembrane helix</keyword>